<name>A0A485CHJ3_KLUCR</name>
<protein>
    <recommendedName>
        <fullName evidence="1">Cysteine--tRNA ligase</fullName>
    </recommendedName>
</protein>
<accession>A0A485CHJ3</accession>
<dbReference type="InterPro" id="IPR015273">
    <property type="entry name" value="Cys-tRNA-synt_Ia_DALR"/>
</dbReference>
<keyword evidence="9" id="KW-1185">Reference proteome</keyword>
<dbReference type="InterPro" id="IPR009080">
    <property type="entry name" value="tRNAsynth_Ia_anticodon-bd"/>
</dbReference>
<dbReference type="AlphaFoldDB" id="A0A485CHJ3"/>
<dbReference type="Gene3D" id="1.20.120.640">
    <property type="entry name" value="Anticodon-binding domain of a subclass of class I aminoacyl-tRNA synthetases"/>
    <property type="match status" value="1"/>
</dbReference>
<evidence type="ECO:0000313" key="8">
    <source>
        <dbReference type="EMBL" id="VFS84176.1"/>
    </source>
</evidence>
<evidence type="ECO:0000313" key="9">
    <source>
        <dbReference type="Proteomes" id="UP000401081"/>
    </source>
</evidence>
<sequence>MDDDFNTPVAYAVLFDLAKEVNNAKQAGNSAKKQTPRRPACGRFAAVLGLLEQDAEVFLQSGAQADDSEGGGNRVAYPAASGQRVKPRLGRCPTPRGDRLNEMGIRAGRWSTGHHLAP</sequence>
<keyword evidence="5" id="KW-0030">Aminoacyl-tRNA synthetase</keyword>
<dbReference type="SUPFAM" id="SSF47323">
    <property type="entry name" value="Anticodon-binding domain of a subclass of class I aminoacyl-tRNA synthetases"/>
    <property type="match status" value="1"/>
</dbReference>
<proteinExistence type="predicted"/>
<dbReference type="Proteomes" id="UP000401081">
    <property type="component" value="Unassembled WGS sequence"/>
</dbReference>
<gene>
    <name evidence="8" type="primary">cysS_3</name>
    <name evidence="8" type="ORF">NCTC12993_06407</name>
</gene>
<reference evidence="8 9" key="1">
    <citation type="submission" date="2019-03" db="EMBL/GenBank/DDBJ databases">
        <authorList>
            <consortium name="Pathogen Informatics"/>
        </authorList>
    </citation>
    <scope>NUCLEOTIDE SEQUENCE [LARGE SCALE GENOMIC DNA]</scope>
    <source>
        <strain evidence="8 9">NCTC12993</strain>
    </source>
</reference>
<dbReference type="Pfam" id="PF09190">
    <property type="entry name" value="DALR_2"/>
    <property type="match status" value="1"/>
</dbReference>
<evidence type="ECO:0000256" key="2">
    <source>
        <dbReference type="ARBA" id="ARBA00022598"/>
    </source>
</evidence>
<keyword evidence="2 8" id="KW-0436">Ligase</keyword>
<dbReference type="SMART" id="SM00840">
    <property type="entry name" value="DALR_2"/>
    <property type="match status" value="1"/>
</dbReference>
<feature type="region of interest" description="Disordered" evidence="6">
    <location>
        <begin position="62"/>
        <end position="118"/>
    </location>
</feature>
<dbReference type="EMBL" id="CAADJD010000026">
    <property type="protein sequence ID" value="VFS84176.1"/>
    <property type="molecule type" value="Genomic_DNA"/>
</dbReference>
<dbReference type="GO" id="GO:0004817">
    <property type="term" value="F:cysteine-tRNA ligase activity"/>
    <property type="evidence" value="ECO:0007669"/>
    <property type="project" value="InterPro"/>
</dbReference>
<dbReference type="GO" id="GO:0005737">
    <property type="term" value="C:cytoplasm"/>
    <property type="evidence" value="ECO:0007669"/>
    <property type="project" value="InterPro"/>
</dbReference>
<evidence type="ECO:0000256" key="4">
    <source>
        <dbReference type="ARBA" id="ARBA00022840"/>
    </source>
</evidence>
<dbReference type="GO" id="GO:0005524">
    <property type="term" value="F:ATP binding"/>
    <property type="evidence" value="ECO:0007669"/>
    <property type="project" value="UniProtKB-KW"/>
</dbReference>
<evidence type="ECO:0000256" key="6">
    <source>
        <dbReference type="SAM" id="MobiDB-lite"/>
    </source>
</evidence>
<dbReference type="GO" id="GO:0006423">
    <property type="term" value="P:cysteinyl-tRNA aminoacylation"/>
    <property type="evidence" value="ECO:0007669"/>
    <property type="project" value="InterPro"/>
</dbReference>
<evidence type="ECO:0000256" key="1">
    <source>
        <dbReference type="ARBA" id="ARBA00014738"/>
    </source>
</evidence>
<evidence type="ECO:0000256" key="3">
    <source>
        <dbReference type="ARBA" id="ARBA00022741"/>
    </source>
</evidence>
<evidence type="ECO:0000256" key="5">
    <source>
        <dbReference type="ARBA" id="ARBA00023146"/>
    </source>
</evidence>
<keyword evidence="3" id="KW-0547">Nucleotide-binding</keyword>
<keyword evidence="4" id="KW-0067">ATP-binding</keyword>
<feature type="domain" description="Cysteinyl-tRNA synthetase class Ia DALR" evidence="7">
    <location>
        <begin position="1"/>
        <end position="59"/>
    </location>
</feature>
<evidence type="ECO:0000259" key="7">
    <source>
        <dbReference type="SMART" id="SM00840"/>
    </source>
</evidence>
<organism evidence="8 9">
    <name type="scientific">Kluyvera cryocrescens</name>
    <name type="common">Kluyvera citrophila</name>
    <dbReference type="NCBI Taxonomy" id="580"/>
    <lineage>
        <taxon>Bacteria</taxon>
        <taxon>Pseudomonadati</taxon>
        <taxon>Pseudomonadota</taxon>
        <taxon>Gammaproteobacteria</taxon>
        <taxon>Enterobacterales</taxon>
        <taxon>Enterobacteriaceae</taxon>
        <taxon>Kluyvera</taxon>
    </lineage>
</organism>